<evidence type="ECO:0000256" key="1">
    <source>
        <dbReference type="ARBA" id="ARBA00004141"/>
    </source>
</evidence>
<evidence type="ECO:0000256" key="7">
    <source>
        <dbReference type="ARBA" id="ARBA00022832"/>
    </source>
</evidence>
<dbReference type="GO" id="GO:0102158">
    <property type="term" value="F:very-long-chain (3R)-3-hydroxyacyl-CoA dehydratase activity"/>
    <property type="evidence" value="ECO:0007669"/>
    <property type="project" value="UniProtKB-EC"/>
</dbReference>
<dbReference type="GO" id="GO:0030497">
    <property type="term" value="P:fatty acid elongation"/>
    <property type="evidence" value="ECO:0007669"/>
    <property type="project" value="TreeGrafter"/>
</dbReference>
<dbReference type="PANTHER" id="PTHR11035">
    <property type="entry name" value="VERY-LONG-CHAIN (3R)-3-HYDROXYACYL-COA DEHYDRATASE"/>
    <property type="match status" value="1"/>
</dbReference>
<evidence type="ECO:0000256" key="12">
    <source>
        <dbReference type="ARBA" id="ARBA00023239"/>
    </source>
</evidence>
<sequence length="779" mass="83626">MGALDAYLVAYNLGCMVGWAYALFLAAGSLSRTRGDLTAVWADASAPAEIVQWAMLLEIVHALTGAVRSPVFTVFLQVMSRIVALGVALVAPSVQSHWACGLMLISWSLVEVPRYAFYLNALLSPKGSEGTLYPVFWLRYSLFGILYPTGITGECLTMWAACSTPALAAFLPGGLAVTLVKLNLAFYVPGAPFMYLNMVKNRKSAFKKRYPPPEKPRPPERGTQFPSDGKGGRSTTVAGKQVIEVAIRGCGTEAAAKAAERVQREKNWRFNYNKHYMAMVRLGCETPTAALGCARAGLQWMNDNMEFIAPSGEKGPFERVVSKTTGKFETGVVHGTGSLSKLSYRVPYNGGWHPSSPKAPPANAVLHGDALKAQAAQWAARGIIEQDAADALCWTSEYFAQGQSLKGVYFVMIGAGSAMGPFPKLLEMGATVVAIDIPGSWGAGGPRPTWTLWKRLCDAARASPGSLIFPLGKPQASCTSDDDMYAASGCDLMNQPGEIANWLVHWQSTIPADAKVVIGNYTYLDGDLHVKLALCADYCIAKLCAARQSTTVAFLCTPTDIHVCPKEAHDAAERNYGSGLGSLGLEMLAHALSGGKLLVKNALAPVKSASGKEIHLVDGLSVAQGPNYGLAKRMQHWRACIAYDAGHTVSSMVAPSTATISVIHNKTFAWAYGGMPYFKYEIFKQETTNAVMAALLMHDTLNAASPKNPKNRKAIGIDNTLELFRTQGVHGGLWRCAYKVDSIGEVSALIYFAGIASPAFTAASAVMLGIVAMMNMKWQ</sequence>
<feature type="transmembrane region" description="Helical" evidence="15">
    <location>
        <begin position="748"/>
        <end position="774"/>
    </location>
</feature>
<dbReference type="UniPathway" id="UPA00094"/>
<keyword evidence="5" id="KW-0444">Lipid biosynthesis</keyword>
<comment type="caution">
    <text evidence="16">The sequence shown here is derived from an EMBL/GenBank/DDBJ whole genome shotgun (WGS) entry which is preliminary data.</text>
</comment>
<organism evidence="16 17">
    <name type="scientific">Diacronema lutheri</name>
    <name type="common">Unicellular marine alga</name>
    <name type="synonym">Monochrysis lutheri</name>
    <dbReference type="NCBI Taxonomy" id="2081491"/>
    <lineage>
        <taxon>Eukaryota</taxon>
        <taxon>Haptista</taxon>
        <taxon>Haptophyta</taxon>
        <taxon>Pavlovophyceae</taxon>
        <taxon>Pavlovales</taxon>
        <taxon>Pavlovaceae</taxon>
        <taxon>Diacronema</taxon>
    </lineage>
</organism>
<proteinExistence type="inferred from homology"/>
<dbReference type="OMA" id="AKWKANI"/>
<keyword evidence="17" id="KW-1185">Reference proteome</keyword>
<evidence type="ECO:0000256" key="2">
    <source>
        <dbReference type="ARBA" id="ARBA00005194"/>
    </source>
</evidence>
<comment type="catalytic activity">
    <reaction evidence="13">
        <text>a very-long-chain (3R)-3-hydroxyacyl-CoA = a very-long-chain (2E)-enoyl-CoA + H2O</text>
        <dbReference type="Rhea" id="RHEA:45812"/>
        <dbReference type="ChEBI" id="CHEBI:15377"/>
        <dbReference type="ChEBI" id="CHEBI:83728"/>
        <dbReference type="ChEBI" id="CHEBI:85440"/>
        <dbReference type="EC" id="4.2.1.134"/>
    </reaction>
</comment>
<dbReference type="AlphaFoldDB" id="A0A8J5Y0T3"/>
<dbReference type="Pfam" id="PF04387">
    <property type="entry name" value="PTPLA"/>
    <property type="match status" value="1"/>
</dbReference>
<evidence type="ECO:0000313" key="16">
    <source>
        <dbReference type="EMBL" id="KAG8469219.1"/>
    </source>
</evidence>
<protein>
    <recommendedName>
        <fullName evidence="4">very-long-chain (3R)-3-hydroxyacyl-CoA dehydratase</fullName>
        <ecNumber evidence="4">4.2.1.134</ecNumber>
    </recommendedName>
</protein>
<comment type="similarity">
    <text evidence="3">Belongs to the very long-chain fatty acids dehydratase HACD family.</text>
</comment>
<dbReference type="GO" id="GO:0030148">
    <property type="term" value="P:sphingolipid biosynthetic process"/>
    <property type="evidence" value="ECO:0007669"/>
    <property type="project" value="TreeGrafter"/>
</dbReference>
<name>A0A8J5Y0T3_DIALT</name>
<evidence type="ECO:0000256" key="15">
    <source>
        <dbReference type="SAM" id="Phobius"/>
    </source>
</evidence>
<keyword evidence="9" id="KW-0443">Lipid metabolism</keyword>
<keyword evidence="8 15" id="KW-1133">Transmembrane helix</keyword>
<dbReference type="Proteomes" id="UP000751190">
    <property type="component" value="Unassembled WGS sequence"/>
</dbReference>
<feature type="transmembrane region" description="Helical" evidence="15">
    <location>
        <begin position="6"/>
        <end position="27"/>
    </location>
</feature>
<keyword evidence="7" id="KW-0276">Fatty acid metabolism</keyword>
<comment type="pathway">
    <text evidence="2">Lipid metabolism; fatty acid biosynthesis.</text>
</comment>
<evidence type="ECO:0000256" key="8">
    <source>
        <dbReference type="ARBA" id="ARBA00022989"/>
    </source>
</evidence>
<evidence type="ECO:0000256" key="11">
    <source>
        <dbReference type="ARBA" id="ARBA00023160"/>
    </source>
</evidence>
<feature type="compositionally biased region" description="Basic and acidic residues" evidence="14">
    <location>
        <begin position="211"/>
        <end position="220"/>
    </location>
</feature>
<accession>A0A8J5Y0T3</accession>
<dbReference type="PANTHER" id="PTHR11035:SF3">
    <property type="entry name" value="VERY-LONG-CHAIN (3R)-3-HYDROXYACYL-COA DEHYDRATASE"/>
    <property type="match status" value="1"/>
</dbReference>
<dbReference type="GO" id="GO:0042761">
    <property type="term" value="P:very long-chain fatty acid biosynthetic process"/>
    <property type="evidence" value="ECO:0007669"/>
    <property type="project" value="TreeGrafter"/>
</dbReference>
<comment type="subcellular location">
    <subcellularLocation>
        <location evidence="1">Membrane</location>
        <topology evidence="1">Multi-pass membrane protein</topology>
    </subcellularLocation>
</comment>
<feature type="transmembrane region" description="Helical" evidence="15">
    <location>
        <begin position="82"/>
        <end position="110"/>
    </location>
</feature>
<keyword evidence="10 15" id="KW-0472">Membrane</keyword>
<feature type="region of interest" description="Disordered" evidence="14">
    <location>
        <begin position="207"/>
        <end position="235"/>
    </location>
</feature>
<keyword evidence="11" id="KW-0275">Fatty acid biosynthesis</keyword>
<evidence type="ECO:0000256" key="5">
    <source>
        <dbReference type="ARBA" id="ARBA00022516"/>
    </source>
</evidence>
<evidence type="ECO:0000256" key="13">
    <source>
        <dbReference type="ARBA" id="ARBA00036671"/>
    </source>
</evidence>
<dbReference type="OrthoDB" id="46988at2759"/>
<evidence type="ECO:0000256" key="14">
    <source>
        <dbReference type="SAM" id="MobiDB-lite"/>
    </source>
</evidence>
<reference evidence="16" key="1">
    <citation type="submission" date="2021-05" db="EMBL/GenBank/DDBJ databases">
        <title>The genome of the haptophyte Pavlova lutheri (Diacronema luteri, Pavlovales) - a model for lipid biosynthesis in eukaryotic algae.</title>
        <authorList>
            <person name="Hulatt C.J."/>
            <person name="Posewitz M.C."/>
        </authorList>
    </citation>
    <scope>NUCLEOTIDE SEQUENCE</scope>
    <source>
        <strain evidence="16">NIVA-4/92</strain>
    </source>
</reference>
<keyword evidence="6 15" id="KW-0812">Transmembrane</keyword>
<gene>
    <name evidence="16" type="ORF">KFE25_007737</name>
</gene>
<evidence type="ECO:0000256" key="4">
    <source>
        <dbReference type="ARBA" id="ARBA00013122"/>
    </source>
</evidence>
<evidence type="ECO:0000256" key="10">
    <source>
        <dbReference type="ARBA" id="ARBA00023136"/>
    </source>
</evidence>
<dbReference type="EC" id="4.2.1.134" evidence="4"/>
<evidence type="ECO:0000256" key="3">
    <source>
        <dbReference type="ARBA" id="ARBA00007811"/>
    </source>
</evidence>
<evidence type="ECO:0000256" key="6">
    <source>
        <dbReference type="ARBA" id="ARBA00022692"/>
    </source>
</evidence>
<keyword evidence="12" id="KW-0456">Lyase</keyword>
<feature type="transmembrane region" description="Helical" evidence="15">
    <location>
        <begin position="130"/>
        <end position="149"/>
    </location>
</feature>
<evidence type="ECO:0000256" key="9">
    <source>
        <dbReference type="ARBA" id="ARBA00023098"/>
    </source>
</evidence>
<dbReference type="InterPro" id="IPR007482">
    <property type="entry name" value="Tyr_Pase-like_PTPLA"/>
</dbReference>
<evidence type="ECO:0000313" key="17">
    <source>
        <dbReference type="Proteomes" id="UP000751190"/>
    </source>
</evidence>
<dbReference type="GO" id="GO:0005789">
    <property type="term" value="C:endoplasmic reticulum membrane"/>
    <property type="evidence" value="ECO:0007669"/>
    <property type="project" value="TreeGrafter"/>
</dbReference>
<dbReference type="EMBL" id="JAGTXO010000003">
    <property type="protein sequence ID" value="KAG8469219.1"/>
    <property type="molecule type" value="Genomic_DNA"/>
</dbReference>